<sequence>MLQSVIEGGSRSSIFPLSWLPCNGRTRSRASPEILAVIGPVNWLLSKYSSSKFVNFFKSGIGPDNLLVPKFRIHSVFSAHKSGIDPFNPTTHSTRAPVTLPSAVQLKLGCAVGKPAVRLQQAPLVHLYARPDWSYSCSNGEQSWDCVCARAFRTRRRWIRK</sequence>
<keyword evidence="2" id="KW-1185">Reference proteome</keyword>
<protein>
    <submittedName>
        <fullName evidence="1">Uncharacterized protein</fullName>
    </submittedName>
</protein>
<dbReference type="Proteomes" id="UP000070544">
    <property type="component" value="Unassembled WGS sequence"/>
</dbReference>
<evidence type="ECO:0000313" key="1">
    <source>
        <dbReference type="EMBL" id="KXS19993.1"/>
    </source>
</evidence>
<organism evidence="1 2">
    <name type="scientific">Gonapodya prolifera (strain JEL478)</name>
    <name type="common">Monoblepharis prolifera</name>
    <dbReference type="NCBI Taxonomy" id="1344416"/>
    <lineage>
        <taxon>Eukaryota</taxon>
        <taxon>Fungi</taxon>
        <taxon>Fungi incertae sedis</taxon>
        <taxon>Chytridiomycota</taxon>
        <taxon>Chytridiomycota incertae sedis</taxon>
        <taxon>Monoblepharidomycetes</taxon>
        <taxon>Monoblepharidales</taxon>
        <taxon>Gonapodyaceae</taxon>
        <taxon>Gonapodya</taxon>
    </lineage>
</organism>
<name>A0A139ATT6_GONPJ</name>
<proteinExistence type="predicted"/>
<dbReference type="AlphaFoldDB" id="A0A139ATT6"/>
<reference evidence="1 2" key="1">
    <citation type="journal article" date="2015" name="Genome Biol. Evol.">
        <title>Phylogenomic analyses indicate that early fungi evolved digesting cell walls of algal ancestors of land plants.</title>
        <authorList>
            <person name="Chang Y."/>
            <person name="Wang S."/>
            <person name="Sekimoto S."/>
            <person name="Aerts A.L."/>
            <person name="Choi C."/>
            <person name="Clum A."/>
            <person name="LaButti K.M."/>
            <person name="Lindquist E.A."/>
            <person name="Yee Ngan C."/>
            <person name="Ohm R.A."/>
            <person name="Salamov A.A."/>
            <person name="Grigoriev I.V."/>
            <person name="Spatafora J.W."/>
            <person name="Berbee M.L."/>
        </authorList>
    </citation>
    <scope>NUCLEOTIDE SEQUENCE [LARGE SCALE GENOMIC DNA]</scope>
    <source>
        <strain evidence="1 2">JEL478</strain>
    </source>
</reference>
<gene>
    <name evidence="1" type="ORF">M427DRAFT_399640</name>
</gene>
<dbReference type="EMBL" id="KQ965736">
    <property type="protein sequence ID" value="KXS19993.1"/>
    <property type="molecule type" value="Genomic_DNA"/>
</dbReference>
<evidence type="ECO:0000313" key="2">
    <source>
        <dbReference type="Proteomes" id="UP000070544"/>
    </source>
</evidence>
<accession>A0A139ATT6</accession>